<evidence type="ECO:0000256" key="2">
    <source>
        <dbReference type="ARBA" id="ARBA00008335"/>
    </source>
</evidence>
<dbReference type="InterPro" id="IPR020846">
    <property type="entry name" value="MFS_dom"/>
</dbReference>
<evidence type="ECO:0000313" key="11">
    <source>
        <dbReference type="EMBL" id="PWK91665.1"/>
    </source>
</evidence>
<gene>
    <name evidence="12" type="ORF">C8D87_106174</name>
    <name evidence="11" type="ORF">C8D88_1011704</name>
</gene>
<evidence type="ECO:0000256" key="6">
    <source>
        <dbReference type="ARBA" id="ARBA00022989"/>
    </source>
</evidence>
<keyword evidence="7 9" id="KW-0472">Membrane</keyword>
<keyword evidence="6 9" id="KW-1133">Transmembrane helix</keyword>
<keyword evidence="3" id="KW-0813">Transport</keyword>
<dbReference type="RefSeq" id="WP_233439212.1">
    <property type="nucleotide sequence ID" value="NZ_QGHB01000001.1"/>
</dbReference>
<evidence type="ECO:0000256" key="4">
    <source>
        <dbReference type="ARBA" id="ARBA00022475"/>
    </source>
</evidence>
<organism evidence="11 13">
    <name type="scientific">Lentzea atacamensis</name>
    <dbReference type="NCBI Taxonomy" id="531938"/>
    <lineage>
        <taxon>Bacteria</taxon>
        <taxon>Bacillati</taxon>
        <taxon>Actinomycetota</taxon>
        <taxon>Actinomycetes</taxon>
        <taxon>Pseudonocardiales</taxon>
        <taxon>Pseudonocardiaceae</taxon>
        <taxon>Lentzea</taxon>
    </lineage>
</organism>
<evidence type="ECO:0000256" key="1">
    <source>
        <dbReference type="ARBA" id="ARBA00004651"/>
    </source>
</evidence>
<feature type="region of interest" description="Disordered" evidence="8">
    <location>
        <begin position="372"/>
        <end position="446"/>
    </location>
</feature>
<dbReference type="InterPro" id="IPR011701">
    <property type="entry name" value="MFS"/>
</dbReference>
<dbReference type="SUPFAM" id="SSF103473">
    <property type="entry name" value="MFS general substrate transporter"/>
    <property type="match status" value="1"/>
</dbReference>
<feature type="transmembrane region" description="Helical" evidence="9">
    <location>
        <begin position="37"/>
        <end position="58"/>
    </location>
</feature>
<dbReference type="GO" id="GO:0022857">
    <property type="term" value="F:transmembrane transporter activity"/>
    <property type="evidence" value="ECO:0007669"/>
    <property type="project" value="InterPro"/>
</dbReference>
<feature type="transmembrane region" description="Helical" evidence="9">
    <location>
        <begin position="158"/>
        <end position="178"/>
    </location>
</feature>
<evidence type="ECO:0000313" key="12">
    <source>
        <dbReference type="EMBL" id="RAS63773.1"/>
    </source>
</evidence>
<dbReference type="Proteomes" id="UP000248714">
    <property type="component" value="Unassembled WGS sequence"/>
</dbReference>
<evidence type="ECO:0000256" key="5">
    <source>
        <dbReference type="ARBA" id="ARBA00022692"/>
    </source>
</evidence>
<dbReference type="Gene3D" id="1.20.1250.20">
    <property type="entry name" value="MFS general substrate transporter like domains"/>
    <property type="match status" value="1"/>
</dbReference>
<dbReference type="CDD" id="cd17324">
    <property type="entry name" value="MFS_NepI_like"/>
    <property type="match status" value="1"/>
</dbReference>
<dbReference type="PROSITE" id="PS50850">
    <property type="entry name" value="MFS"/>
    <property type="match status" value="1"/>
</dbReference>
<dbReference type="PANTHER" id="PTHR43271">
    <property type="entry name" value="BLL2771 PROTEIN"/>
    <property type="match status" value="1"/>
</dbReference>
<feature type="transmembrane region" description="Helical" evidence="9">
    <location>
        <begin position="70"/>
        <end position="89"/>
    </location>
</feature>
<evidence type="ECO:0000259" key="10">
    <source>
        <dbReference type="PROSITE" id="PS50850"/>
    </source>
</evidence>
<keyword evidence="4" id="KW-1003">Cell membrane</keyword>
<dbReference type="InterPro" id="IPR036259">
    <property type="entry name" value="MFS_trans_sf"/>
</dbReference>
<dbReference type="PANTHER" id="PTHR43271:SF1">
    <property type="entry name" value="INNER MEMBRANE TRANSPORT PROTEIN YNFM"/>
    <property type="match status" value="1"/>
</dbReference>
<proteinExistence type="inferred from homology"/>
<dbReference type="InterPro" id="IPR005829">
    <property type="entry name" value="Sugar_transporter_CS"/>
</dbReference>
<dbReference type="GO" id="GO:0005886">
    <property type="term" value="C:plasma membrane"/>
    <property type="evidence" value="ECO:0007669"/>
    <property type="project" value="UniProtKB-SubCell"/>
</dbReference>
<comment type="similarity">
    <text evidence="2">Belongs to the major facilitator superfamily.</text>
</comment>
<name>A0A316IWX9_9PSEU</name>
<keyword evidence="14" id="KW-1185">Reference proteome</keyword>
<sequence length="446" mass="45443">MNRLTASIAASGLACFALLYAPQPVLPQIAAEYGLGPGGASLAMSAATLALAVVVVPVAMLSERVGRRRVIVVSVLLAGVLGVVLPFAPDYDVFLVLRVLQGIAAAGVPAASMAYLADELDKGRLGAAMGAMIAGNSVGGMVGRLLSGTTADWLGWRGSILLSGVVGLAAALVVVFFLPRARVAPKRAPRGMKAALKDPVLLSLYVVSVLMVGAFISFYNVAGFQLTGPSWLESLVFLFYAFGSTSAAFAGRLADRLGRGRVLLMTIGVVAVGTVASLLWVPLGLAVVTAGFFASHAIASSWVGARAPAHARGHASGLYLCGFYVGSSVGGTSGSTAYGEWGWGGLVLVIVGWLALAAMLVVCSQSSPVSFAPSGAPPGHEMDRRGFVNTPPVQNSRARVMRESTGETAVLPTRGSTGSPVSTPTETERVSAGTSTTIANGSGPPS</sequence>
<feature type="transmembrane region" description="Helical" evidence="9">
    <location>
        <begin position="199"/>
        <end position="219"/>
    </location>
</feature>
<evidence type="ECO:0000313" key="14">
    <source>
        <dbReference type="Proteomes" id="UP000248714"/>
    </source>
</evidence>
<protein>
    <submittedName>
        <fullName evidence="11">YNFM family putative membrane transporter</fullName>
    </submittedName>
</protein>
<dbReference type="PROSITE" id="PS00216">
    <property type="entry name" value="SUGAR_TRANSPORT_1"/>
    <property type="match status" value="1"/>
</dbReference>
<evidence type="ECO:0000256" key="3">
    <source>
        <dbReference type="ARBA" id="ARBA00022448"/>
    </source>
</evidence>
<feature type="domain" description="Major facilitator superfamily (MFS) profile" evidence="10">
    <location>
        <begin position="1"/>
        <end position="370"/>
    </location>
</feature>
<evidence type="ECO:0000256" key="8">
    <source>
        <dbReference type="SAM" id="MobiDB-lite"/>
    </source>
</evidence>
<comment type="caution">
    <text evidence="11">The sequence shown here is derived from an EMBL/GenBank/DDBJ whole genome shotgun (WGS) entry which is preliminary data.</text>
</comment>
<feature type="transmembrane region" description="Helical" evidence="9">
    <location>
        <begin position="95"/>
        <end position="116"/>
    </location>
</feature>
<dbReference type="Pfam" id="PF07690">
    <property type="entry name" value="MFS_1"/>
    <property type="match status" value="1"/>
</dbReference>
<dbReference type="AlphaFoldDB" id="A0A316IWX9"/>
<feature type="transmembrane region" description="Helical" evidence="9">
    <location>
        <begin position="231"/>
        <end position="250"/>
    </location>
</feature>
<evidence type="ECO:0000256" key="7">
    <source>
        <dbReference type="ARBA" id="ARBA00023136"/>
    </source>
</evidence>
<keyword evidence="5 9" id="KW-0812">Transmembrane</keyword>
<evidence type="ECO:0000313" key="13">
    <source>
        <dbReference type="Proteomes" id="UP000246005"/>
    </source>
</evidence>
<comment type="subcellular location">
    <subcellularLocation>
        <location evidence="1">Cell membrane</location>
        <topology evidence="1">Multi-pass membrane protein</topology>
    </subcellularLocation>
</comment>
<accession>A0A316IWX9</accession>
<feature type="transmembrane region" description="Helical" evidence="9">
    <location>
        <begin position="262"/>
        <end position="280"/>
    </location>
</feature>
<dbReference type="EMBL" id="QGHB01000001">
    <property type="protein sequence ID" value="PWK91665.1"/>
    <property type="molecule type" value="Genomic_DNA"/>
</dbReference>
<dbReference type="PROSITE" id="PS51257">
    <property type="entry name" value="PROKAR_LIPOPROTEIN"/>
    <property type="match status" value="1"/>
</dbReference>
<dbReference type="Proteomes" id="UP000246005">
    <property type="component" value="Unassembled WGS sequence"/>
</dbReference>
<evidence type="ECO:0000256" key="9">
    <source>
        <dbReference type="SAM" id="Phobius"/>
    </source>
</evidence>
<feature type="transmembrane region" description="Helical" evidence="9">
    <location>
        <begin position="341"/>
        <end position="363"/>
    </location>
</feature>
<feature type="compositionally biased region" description="Polar residues" evidence="8">
    <location>
        <begin position="414"/>
        <end position="425"/>
    </location>
</feature>
<reference evidence="11 13" key="1">
    <citation type="submission" date="2018-05" db="EMBL/GenBank/DDBJ databases">
        <title>Genomic Encyclopedia of Type Strains, Phase IV (KMG-IV): sequencing the most valuable type-strain genomes for metagenomic binning, comparative biology and taxonomic classification.</title>
        <authorList>
            <person name="Goeker M."/>
        </authorList>
    </citation>
    <scope>NUCLEOTIDE SEQUENCE [LARGE SCALE GENOMIC DNA]</scope>
    <source>
        <strain evidence="12 14">DSM 45479</strain>
        <strain evidence="11 13">DSM 45480</strain>
    </source>
</reference>
<dbReference type="EMBL" id="QLTT01000006">
    <property type="protein sequence ID" value="RAS63773.1"/>
    <property type="molecule type" value="Genomic_DNA"/>
</dbReference>
<feature type="transmembrane region" description="Helical" evidence="9">
    <location>
        <begin position="128"/>
        <end position="146"/>
    </location>
</feature>